<proteinExistence type="predicted"/>
<dbReference type="PANTHER" id="PTHR42685:SF22">
    <property type="entry name" value="CONDITIONED MEDIUM FACTOR RECEPTOR 1"/>
    <property type="match status" value="1"/>
</dbReference>
<dbReference type="InterPro" id="IPR050407">
    <property type="entry name" value="Geranylgeranyl_reductase"/>
</dbReference>
<dbReference type="eggNOG" id="COG0644">
    <property type="taxonomic scope" value="Bacteria"/>
</dbReference>
<dbReference type="STRING" id="396588.Tgr7_0533"/>
<accession>B8GLB2</accession>
<dbReference type="Proteomes" id="UP000002383">
    <property type="component" value="Chromosome"/>
</dbReference>
<dbReference type="Gene3D" id="3.50.50.60">
    <property type="entry name" value="FAD/NAD(P)-binding domain"/>
    <property type="match status" value="1"/>
</dbReference>
<dbReference type="KEGG" id="tgr:Tgr7_0533"/>
<dbReference type="AlphaFoldDB" id="B8GLB2"/>
<dbReference type="HOGENOM" id="CLU_024648_5_0_6"/>
<organism evidence="1 2">
    <name type="scientific">Thioalkalivibrio sulfidiphilus (strain HL-EbGR7)</name>
    <dbReference type="NCBI Taxonomy" id="396588"/>
    <lineage>
        <taxon>Bacteria</taxon>
        <taxon>Pseudomonadati</taxon>
        <taxon>Pseudomonadota</taxon>
        <taxon>Gammaproteobacteria</taxon>
        <taxon>Chromatiales</taxon>
        <taxon>Ectothiorhodospiraceae</taxon>
        <taxon>Thioalkalivibrio</taxon>
    </lineage>
</organism>
<dbReference type="SUPFAM" id="SSF51905">
    <property type="entry name" value="FAD/NAD(P)-binding domain"/>
    <property type="match status" value="1"/>
</dbReference>
<evidence type="ECO:0000313" key="2">
    <source>
        <dbReference type="Proteomes" id="UP000002383"/>
    </source>
</evidence>
<sequence>MAVVADLEMDIGAYPHRFLTFEVTRVHLKGLRLNMCAPQHSIRRFEFDHWLLERSGAQVLNHEARRIERRDGRFVIDDRFEWEYLVGAGGTACPVYRGLFREVNPRARTLQAVALEQELPCEWRDGDCHLWFFHKGLPGYSWYVPKADGYLNLGVGAMAARLKDRGDDIRPHWDRFEARLRGRGLIDGGLKLAPQGYAYYLRDGVQRLRLDKAFVIGDAAGLATRDMAEGIGPAVRSGLLAAEAIAGEADYTLETIAAHSLPAGLPRHILEYKLLGRS</sequence>
<dbReference type="InterPro" id="IPR036188">
    <property type="entry name" value="FAD/NAD-bd_sf"/>
</dbReference>
<name>B8GLB2_THISH</name>
<gene>
    <name evidence="1" type="ordered locus">Tgr7_0533</name>
</gene>
<protein>
    <submittedName>
        <fullName evidence="1">Geranylgeranyl reductase</fullName>
    </submittedName>
</protein>
<dbReference type="RefSeq" id="WP_012637118.1">
    <property type="nucleotide sequence ID" value="NC_011901.1"/>
</dbReference>
<evidence type="ECO:0000313" key="1">
    <source>
        <dbReference type="EMBL" id="ACL71630.1"/>
    </source>
</evidence>
<reference evidence="1 2" key="1">
    <citation type="journal article" date="2011" name="Stand. Genomic Sci.">
        <title>Complete genome sequence of 'Thioalkalivibrio sulfidophilus' HL-EbGr7.</title>
        <authorList>
            <person name="Muyzer G."/>
            <person name="Sorokin D.Y."/>
            <person name="Mavromatis K."/>
            <person name="Lapidus A."/>
            <person name="Clum A."/>
            <person name="Ivanova N."/>
            <person name="Pati A."/>
            <person name="d'Haeseleer P."/>
            <person name="Woyke T."/>
            <person name="Kyrpides N.C."/>
        </authorList>
    </citation>
    <scope>NUCLEOTIDE SEQUENCE [LARGE SCALE GENOMIC DNA]</scope>
    <source>
        <strain evidence="1 2">HL-EbGR7</strain>
    </source>
</reference>
<dbReference type="PANTHER" id="PTHR42685">
    <property type="entry name" value="GERANYLGERANYL DIPHOSPHATE REDUCTASE"/>
    <property type="match status" value="1"/>
</dbReference>
<keyword evidence="2" id="KW-1185">Reference proteome</keyword>
<dbReference type="EMBL" id="CP001339">
    <property type="protein sequence ID" value="ACL71630.1"/>
    <property type="molecule type" value="Genomic_DNA"/>
</dbReference>